<accession>A0A9D5KAV8</accession>
<sequence length="347" mass="38439">MKKLVCYGGLTDMTDKVNSSMFRLRYLFPLLILFCACARQGAIPNPDRFPPHLKKATSVTRTQVNLLFDERLDSKALSPNTFLITSTHDTAEIKFITTNPVVRDGGIILYTSPLQQEDYRISGLVRDGKGNSSLAEARFMASDRRDTTPPGITIRPPGNSFPYTIIIGFSESIDTTNPLIILTAPYTPKEKTEYTWDRTGTLTNLRMVSKDTTQKGSPFYVVLLPGASDFSANRDKSGAQTFIHSDTTLELRDVRGRIEASDGSSARSSLLAFRSQGKLIGMGLADSTGAFQVSLPPREEFTLNAYFDPDKDNRFEEKGSLKFPSSQDSIMLLTQPLPEPAGIEEIR</sequence>
<comment type="caution">
    <text evidence="1">The sequence shown here is derived from an EMBL/GenBank/DDBJ whole genome shotgun (WGS) entry which is preliminary data.</text>
</comment>
<dbReference type="AlphaFoldDB" id="A0A9D5KAV8"/>
<evidence type="ECO:0000313" key="1">
    <source>
        <dbReference type="EMBL" id="MBD3365315.1"/>
    </source>
</evidence>
<evidence type="ECO:0008006" key="3">
    <source>
        <dbReference type="Google" id="ProtNLM"/>
    </source>
</evidence>
<proteinExistence type="predicted"/>
<evidence type="ECO:0000313" key="2">
    <source>
        <dbReference type="Proteomes" id="UP000630660"/>
    </source>
</evidence>
<protein>
    <recommendedName>
        <fullName evidence="3">SbsA Ig-like domain-containing protein</fullName>
    </recommendedName>
</protein>
<organism evidence="1 2">
    <name type="scientific">candidate division WOR-3 bacterium</name>
    <dbReference type="NCBI Taxonomy" id="2052148"/>
    <lineage>
        <taxon>Bacteria</taxon>
        <taxon>Bacteria division WOR-3</taxon>
    </lineage>
</organism>
<dbReference type="Proteomes" id="UP000630660">
    <property type="component" value="Unassembled WGS sequence"/>
</dbReference>
<name>A0A9D5KAV8_UNCW3</name>
<reference evidence="1" key="1">
    <citation type="submission" date="2019-11" db="EMBL/GenBank/DDBJ databases">
        <title>Microbial mats filling the niche in hypersaline microbial mats.</title>
        <authorList>
            <person name="Wong H.L."/>
            <person name="Macleod F.I."/>
            <person name="White R.A. III"/>
            <person name="Burns B.P."/>
        </authorList>
    </citation>
    <scope>NUCLEOTIDE SEQUENCE</scope>
    <source>
        <strain evidence="1">Bin_327</strain>
    </source>
</reference>
<gene>
    <name evidence="1" type="ORF">GF359_08890</name>
</gene>
<dbReference type="EMBL" id="WJKJ01000297">
    <property type="protein sequence ID" value="MBD3365315.1"/>
    <property type="molecule type" value="Genomic_DNA"/>
</dbReference>